<evidence type="ECO:0000313" key="3">
    <source>
        <dbReference type="Proteomes" id="UP001595279"/>
    </source>
</evidence>
<dbReference type="Proteomes" id="UP001595279">
    <property type="component" value="Unassembled WGS sequence"/>
</dbReference>
<evidence type="ECO:0000313" key="2">
    <source>
        <dbReference type="EMBL" id="MFC3041826.1"/>
    </source>
</evidence>
<dbReference type="InterPro" id="IPR029069">
    <property type="entry name" value="HotDog_dom_sf"/>
</dbReference>
<organism evidence="2 3">
    <name type="scientific">Virgibacillus xinjiangensis</name>
    <dbReference type="NCBI Taxonomy" id="393090"/>
    <lineage>
        <taxon>Bacteria</taxon>
        <taxon>Bacillati</taxon>
        <taxon>Bacillota</taxon>
        <taxon>Bacilli</taxon>
        <taxon>Bacillales</taxon>
        <taxon>Bacillaceae</taxon>
        <taxon>Virgibacillus</taxon>
    </lineage>
</organism>
<accession>A0ABV7CZ80</accession>
<dbReference type="Pfam" id="PF01575">
    <property type="entry name" value="MaoC_dehydratas"/>
    <property type="match status" value="1"/>
</dbReference>
<dbReference type="InterPro" id="IPR052342">
    <property type="entry name" value="MCH/BMMD"/>
</dbReference>
<dbReference type="Gene3D" id="3.10.129.10">
    <property type="entry name" value="Hotdog Thioesterase"/>
    <property type="match status" value="1"/>
</dbReference>
<dbReference type="PANTHER" id="PTHR43664">
    <property type="entry name" value="MONOAMINE OXIDASE-RELATED"/>
    <property type="match status" value="1"/>
</dbReference>
<name>A0ABV7CZ80_9BACI</name>
<comment type="caution">
    <text evidence="2">The sequence shown here is derived from an EMBL/GenBank/DDBJ whole genome shotgun (WGS) entry which is preliminary data.</text>
</comment>
<dbReference type="InterPro" id="IPR002539">
    <property type="entry name" value="MaoC-like_dom"/>
</dbReference>
<dbReference type="PANTHER" id="PTHR43664:SF1">
    <property type="entry name" value="BETA-METHYLMALYL-COA DEHYDRATASE"/>
    <property type="match status" value="1"/>
</dbReference>
<protein>
    <submittedName>
        <fullName evidence="2">MaoC/PaaZ C-terminal domain-containing protein</fullName>
    </submittedName>
</protein>
<reference evidence="3" key="1">
    <citation type="journal article" date="2019" name="Int. J. Syst. Evol. Microbiol.">
        <title>The Global Catalogue of Microorganisms (GCM) 10K type strain sequencing project: providing services to taxonomists for standard genome sequencing and annotation.</title>
        <authorList>
            <consortium name="The Broad Institute Genomics Platform"/>
            <consortium name="The Broad Institute Genome Sequencing Center for Infectious Disease"/>
            <person name="Wu L."/>
            <person name="Ma J."/>
        </authorList>
    </citation>
    <scope>NUCLEOTIDE SEQUENCE [LARGE SCALE GENOMIC DNA]</scope>
    <source>
        <strain evidence="3">KCTC 13128</strain>
    </source>
</reference>
<dbReference type="RefSeq" id="WP_390274971.1">
    <property type="nucleotide sequence ID" value="NZ_JBHRSA010000058.1"/>
</dbReference>
<keyword evidence="3" id="KW-1185">Reference proteome</keyword>
<gene>
    <name evidence="2" type="ORF">ACFOGI_16445</name>
</gene>
<sequence length="142" mass="16018">MKFHEFTVDDTYFTDEIHMTTEKIKGFADTYDPQFLHTNEEAAKEGPYGSITASGFHVLTAVWSELIKMDILGEDARGSLGMDKIQWQGPVRPGDTLTGIFKVINKKEITDKTRGIISFETTVLNQRGQEIMKGKIEVFIAI</sequence>
<evidence type="ECO:0000259" key="1">
    <source>
        <dbReference type="Pfam" id="PF01575"/>
    </source>
</evidence>
<feature type="domain" description="MaoC-like" evidence="1">
    <location>
        <begin position="12"/>
        <end position="118"/>
    </location>
</feature>
<proteinExistence type="predicted"/>
<dbReference type="EMBL" id="JBHRSA010000058">
    <property type="protein sequence ID" value="MFC3041826.1"/>
    <property type="molecule type" value="Genomic_DNA"/>
</dbReference>
<dbReference type="SUPFAM" id="SSF54637">
    <property type="entry name" value="Thioesterase/thiol ester dehydrase-isomerase"/>
    <property type="match status" value="1"/>
</dbReference>